<feature type="domain" description="Spermatogenesis-associated protein 20-like TRX" evidence="1">
    <location>
        <begin position="1"/>
        <end position="156"/>
    </location>
</feature>
<dbReference type="Pfam" id="PF03663">
    <property type="entry name" value="Glyco_hydro_76"/>
    <property type="match status" value="1"/>
</dbReference>
<dbReference type="PIRSF" id="PIRSF006402">
    <property type="entry name" value="UCP006402_thioredoxin"/>
    <property type="match status" value="1"/>
</dbReference>
<dbReference type="InterPro" id="IPR005198">
    <property type="entry name" value="Glyco_hydro_76"/>
</dbReference>
<reference evidence="2 3" key="1">
    <citation type="submission" date="2019-03" db="EMBL/GenBank/DDBJ databases">
        <title>Sequencing the genomes of 1000 actinobacteria strains.</title>
        <authorList>
            <person name="Klenk H.-P."/>
        </authorList>
    </citation>
    <scope>NUCLEOTIDE SEQUENCE [LARGE SCALE GENOMIC DNA]</scope>
    <source>
        <strain evidence="2 3">DSM 18936</strain>
    </source>
</reference>
<name>A0A4R7I194_9ACTN</name>
<dbReference type="CDD" id="cd02955">
    <property type="entry name" value="SSP411"/>
    <property type="match status" value="1"/>
</dbReference>
<evidence type="ECO:0000313" key="2">
    <source>
        <dbReference type="EMBL" id="TDT16243.1"/>
    </source>
</evidence>
<sequence>MNRLATETSPYLRQHRDNPVDWYPWGEEAFAAARERDVPILLSVGYSACHWCHVMAHECFEDDEVAAAMNAAFVNVKLDREERPDVDGLYMEALTALTGRGGWPMTMALHHDGRPFFGGTYFPKDAFLKVIEGLTEVWTTRHDELDKQATQLTEKLTKVAETVAAKDVPGVELVNESLKKLGGAFDPEWGGFGKAPKFPATFHTELILRAYMTSGRDEARNVITTTLDAMCSGGMYDHIGGGFARYSTDREWLVPHFEKMLYDQALLVGLYRQSYSVLGQPQYKQVVEETIAYVLRELRLPGGGFASAQDADSLDAEGNSVEGAYYTWTPDEIRAALADVDAQAAGVAQQWWGITDEGNFEGRSIPNRSEARGKLARPPALEAVRRRLLQVRSGRPAPGLDDKVLTEWNALFLYALADAATAFQRSDWKQVAVETGEFLLRELRDDRGRWFRSWQADGEPQARHAALAADHAALVQAFIRLAEATGEARWITAARETADTMLDWFWDPVEGGLYTTAEDAEQLIVRQKDVYDNATPSANSVAANALQRLAALTGDSRYANFADRILQLLAPICEQSPGGTSNALLAVFLRQRGILELVMVGDVPELVRVGQVLWRPDLVMAWGEPYDSPLWEGRTEGNAYLCRNHVCERPVTEPEQLYEQLSGRPVPEGMNIRATTSSEG</sequence>
<dbReference type="SUPFAM" id="SSF52833">
    <property type="entry name" value="Thioredoxin-like"/>
    <property type="match status" value="1"/>
</dbReference>
<dbReference type="SUPFAM" id="SSF48208">
    <property type="entry name" value="Six-hairpin glycosidases"/>
    <property type="match status" value="1"/>
</dbReference>
<dbReference type="InterPro" id="IPR008928">
    <property type="entry name" value="6-hairpin_glycosidase_sf"/>
</dbReference>
<dbReference type="Gene3D" id="3.40.30.10">
    <property type="entry name" value="Glutaredoxin"/>
    <property type="match status" value="1"/>
</dbReference>
<gene>
    <name evidence="2" type="ORF">BDK89_1827</name>
</gene>
<dbReference type="Proteomes" id="UP000294558">
    <property type="component" value="Unassembled WGS sequence"/>
</dbReference>
<dbReference type="RefSeq" id="WP_166657473.1">
    <property type="nucleotide sequence ID" value="NZ_SOAU01000001.1"/>
</dbReference>
<dbReference type="InterPro" id="IPR012341">
    <property type="entry name" value="6hp_glycosidase-like_sf"/>
</dbReference>
<dbReference type="EMBL" id="SOAU01000001">
    <property type="protein sequence ID" value="TDT16243.1"/>
    <property type="molecule type" value="Genomic_DNA"/>
</dbReference>
<organism evidence="2 3">
    <name type="scientific">Ilumatobacter fluminis</name>
    <dbReference type="NCBI Taxonomy" id="467091"/>
    <lineage>
        <taxon>Bacteria</taxon>
        <taxon>Bacillati</taxon>
        <taxon>Actinomycetota</taxon>
        <taxon>Acidimicrobiia</taxon>
        <taxon>Acidimicrobiales</taxon>
        <taxon>Ilumatobacteraceae</taxon>
        <taxon>Ilumatobacter</taxon>
    </lineage>
</organism>
<dbReference type="InterPro" id="IPR004879">
    <property type="entry name" value="Ssp411-like_TRX"/>
</dbReference>
<evidence type="ECO:0000313" key="3">
    <source>
        <dbReference type="Proteomes" id="UP000294558"/>
    </source>
</evidence>
<dbReference type="Pfam" id="PF03190">
    <property type="entry name" value="Thioredox_DsbH"/>
    <property type="match status" value="1"/>
</dbReference>
<dbReference type="InterPro" id="IPR036249">
    <property type="entry name" value="Thioredoxin-like_sf"/>
</dbReference>
<dbReference type="PANTHER" id="PTHR42899:SF1">
    <property type="entry name" value="SPERMATOGENESIS-ASSOCIATED PROTEIN 20"/>
    <property type="match status" value="1"/>
</dbReference>
<keyword evidence="3" id="KW-1185">Reference proteome</keyword>
<dbReference type="PANTHER" id="PTHR42899">
    <property type="entry name" value="SPERMATOGENESIS-ASSOCIATED PROTEIN 20"/>
    <property type="match status" value="1"/>
</dbReference>
<comment type="caution">
    <text evidence="2">The sequence shown here is derived from an EMBL/GenBank/DDBJ whole genome shotgun (WGS) entry which is preliminary data.</text>
</comment>
<dbReference type="Gene3D" id="1.50.10.10">
    <property type="match status" value="1"/>
</dbReference>
<dbReference type="InterPro" id="IPR024705">
    <property type="entry name" value="Ssp411"/>
</dbReference>
<protein>
    <recommendedName>
        <fullName evidence="1">Spermatogenesis-associated protein 20-like TRX domain-containing protein</fullName>
    </recommendedName>
</protein>
<proteinExistence type="predicted"/>
<dbReference type="GO" id="GO:0005975">
    <property type="term" value="P:carbohydrate metabolic process"/>
    <property type="evidence" value="ECO:0007669"/>
    <property type="project" value="InterPro"/>
</dbReference>
<evidence type="ECO:0000259" key="1">
    <source>
        <dbReference type="Pfam" id="PF03190"/>
    </source>
</evidence>
<dbReference type="AlphaFoldDB" id="A0A4R7I194"/>
<accession>A0A4R7I194</accession>